<dbReference type="InterPro" id="IPR010105">
    <property type="entry name" value="TonB_sidphr_rcpt"/>
</dbReference>
<dbReference type="InterPro" id="IPR008969">
    <property type="entry name" value="CarboxyPept-like_regulatory"/>
</dbReference>
<dbReference type="Pfam" id="PF00593">
    <property type="entry name" value="TonB_dep_Rec_b-barrel"/>
    <property type="match status" value="1"/>
</dbReference>
<dbReference type="InterPro" id="IPR000531">
    <property type="entry name" value="Beta-barrel_TonB"/>
</dbReference>
<evidence type="ECO:0000256" key="4">
    <source>
        <dbReference type="ARBA" id="ARBA00022452"/>
    </source>
</evidence>
<dbReference type="InterPro" id="IPR039426">
    <property type="entry name" value="TonB-dep_rcpt-like"/>
</dbReference>
<comment type="similarity">
    <text evidence="2 14 15">Belongs to the TonB-dependent receptor family.</text>
</comment>
<sequence>MKKLLTLGLLLSCFISFAQQYATIKGQVTTTESEPIPFANVYIANLQIGAAADADGKFILTDIPYGNQTITVSTVGFITVKNTLEINKEFFANINFSLTEDTQLNTVEVFGNRYKHPDKIEALTRLPLAPYEQIQSISVIGEKLIEDQGALTIAEATKNVPGVYTFATYGNKRESMSSRGFRGIPILKNGVRVHSDFRGVGLLTDMQGVDNIQVLKGSAAITQGVATDLGSPGGVINIVTKTPKYQYGGEASLRVGSYGQVRPTFDVYGPIDEKKKIAYRINGSLERADSYRKYISSERFYINPSLQWRIDDKTKVTLEMDYFTDSRTPDLGTVNLNANNINAIYDLPHDVFLGFENDKANTTNSSYSIRFDRALNDKLTLKAAFYKSELDLDDKGVGLGKTVKENGETIYNKRKRSYSTSTRSDDNSVLQFDLIGDDIYTGSIKHTFQVGFDYRRTKYRTASYVGGTMNNNGDFEAFGDVIDVFNPNNSHVFPNDKITDLKNTRLSAAETKSLGFVAQDVITWNKYLKTFLGLRYSSTQTMSGVENTTSDAFNPLAGLIISPTENINIFASYTNSSYPRTATRLGENGEELGNERYDQLEAGLKTTWLNDRLRFNLTLFKINNKNINLPVYDDSWTNILYYAKGGNDQRQGVEVELTGRPLENLEIIAGYSFIEAQYKEHTSYVYNSAPLNTPKHTANLYVNYSFKRSLEGLSLGAGAYYTGKRPINDWSRSVTHEGIVPLQKPFDVDAYTLVNFQAAYKFNENWKVRFLVNNLLDEVGYNAYRTRYINQTDPRTFAGVVTYSF</sequence>
<dbReference type="Gene3D" id="2.170.130.10">
    <property type="entry name" value="TonB-dependent receptor, plug domain"/>
    <property type="match status" value="1"/>
</dbReference>
<dbReference type="PANTHER" id="PTHR32552:SF68">
    <property type="entry name" value="FERRICHROME OUTER MEMBRANE TRANSPORTER_PHAGE RECEPTOR"/>
    <property type="match status" value="1"/>
</dbReference>
<keyword evidence="12 19" id="KW-0675">Receptor</keyword>
<proteinExistence type="inferred from homology"/>
<evidence type="ECO:0000256" key="5">
    <source>
        <dbReference type="ARBA" id="ARBA00022496"/>
    </source>
</evidence>
<dbReference type="EMBL" id="JACIFO010000002">
    <property type="protein sequence ID" value="MBB4118553.1"/>
    <property type="molecule type" value="Genomic_DNA"/>
</dbReference>
<evidence type="ECO:0000256" key="9">
    <source>
        <dbReference type="ARBA" id="ARBA00023065"/>
    </source>
</evidence>
<dbReference type="GO" id="GO:0015891">
    <property type="term" value="P:siderophore transport"/>
    <property type="evidence" value="ECO:0007669"/>
    <property type="project" value="InterPro"/>
</dbReference>
<evidence type="ECO:0000256" key="12">
    <source>
        <dbReference type="ARBA" id="ARBA00023170"/>
    </source>
</evidence>
<keyword evidence="5" id="KW-0410">Iron transport</keyword>
<dbReference type="GO" id="GO:0015344">
    <property type="term" value="F:siderophore uptake transmembrane transporter activity"/>
    <property type="evidence" value="ECO:0007669"/>
    <property type="project" value="TreeGrafter"/>
</dbReference>
<keyword evidence="11 14" id="KW-0472">Membrane</keyword>
<dbReference type="PROSITE" id="PS52016">
    <property type="entry name" value="TONB_DEPENDENT_REC_3"/>
    <property type="match status" value="1"/>
</dbReference>
<dbReference type="AlphaFoldDB" id="A0A840EPM1"/>
<evidence type="ECO:0000256" key="16">
    <source>
        <dbReference type="SAM" id="SignalP"/>
    </source>
</evidence>
<keyword evidence="4 14" id="KW-1134">Transmembrane beta strand</keyword>
<reference evidence="19 20" key="1">
    <citation type="submission" date="2020-08" db="EMBL/GenBank/DDBJ databases">
        <title>Genomic Encyclopedia of Type Strains, Phase IV (KMG-IV): sequencing the most valuable type-strain genomes for metagenomic binning, comparative biology and taxonomic classification.</title>
        <authorList>
            <person name="Goeker M."/>
        </authorList>
    </citation>
    <scope>NUCLEOTIDE SEQUENCE [LARGE SCALE GENOMIC DNA]</scope>
    <source>
        <strain evidence="19 20">DSM 29568</strain>
    </source>
</reference>
<protein>
    <submittedName>
        <fullName evidence="19">Iron complex outermembrane receptor protein</fullName>
    </submittedName>
</protein>
<feature type="signal peptide" evidence="16">
    <location>
        <begin position="1"/>
        <end position="18"/>
    </location>
</feature>
<evidence type="ECO:0000259" key="17">
    <source>
        <dbReference type="Pfam" id="PF00593"/>
    </source>
</evidence>
<keyword evidence="9" id="KW-0406">Ion transport</keyword>
<evidence type="ECO:0000256" key="15">
    <source>
        <dbReference type="RuleBase" id="RU003357"/>
    </source>
</evidence>
<evidence type="ECO:0000313" key="19">
    <source>
        <dbReference type="EMBL" id="MBB4118553.1"/>
    </source>
</evidence>
<dbReference type="SUPFAM" id="SSF49464">
    <property type="entry name" value="Carboxypeptidase regulatory domain-like"/>
    <property type="match status" value="1"/>
</dbReference>
<keyword evidence="8" id="KW-0408">Iron</keyword>
<feature type="domain" description="TonB-dependent receptor plug" evidence="18">
    <location>
        <begin position="132"/>
        <end position="224"/>
    </location>
</feature>
<dbReference type="InterPro" id="IPR012910">
    <property type="entry name" value="Plug_dom"/>
</dbReference>
<evidence type="ECO:0000256" key="10">
    <source>
        <dbReference type="ARBA" id="ARBA00023077"/>
    </source>
</evidence>
<evidence type="ECO:0000256" key="6">
    <source>
        <dbReference type="ARBA" id="ARBA00022692"/>
    </source>
</evidence>
<name>A0A840EPM1_9FLAO</name>
<evidence type="ECO:0000256" key="1">
    <source>
        <dbReference type="ARBA" id="ARBA00004571"/>
    </source>
</evidence>
<keyword evidence="20" id="KW-1185">Reference proteome</keyword>
<evidence type="ECO:0000259" key="18">
    <source>
        <dbReference type="Pfam" id="PF07715"/>
    </source>
</evidence>
<dbReference type="Pfam" id="PF13715">
    <property type="entry name" value="CarbopepD_reg_2"/>
    <property type="match status" value="1"/>
</dbReference>
<dbReference type="InterPro" id="IPR037066">
    <property type="entry name" value="Plug_dom_sf"/>
</dbReference>
<organism evidence="19 20">
    <name type="scientific">Mesonia hippocampi</name>
    <dbReference type="NCBI Taxonomy" id="1628250"/>
    <lineage>
        <taxon>Bacteria</taxon>
        <taxon>Pseudomonadati</taxon>
        <taxon>Bacteroidota</taxon>
        <taxon>Flavobacteriia</taxon>
        <taxon>Flavobacteriales</taxon>
        <taxon>Flavobacteriaceae</taxon>
        <taxon>Mesonia</taxon>
    </lineage>
</organism>
<dbReference type="PANTHER" id="PTHR32552">
    <property type="entry name" value="FERRICHROME IRON RECEPTOR-RELATED"/>
    <property type="match status" value="1"/>
</dbReference>
<dbReference type="Gene3D" id="2.40.170.20">
    <property type="entry name" value="TonB-dependent receptor, beta-barrel domain"/>
    <property type="match status" value="1"/>
</dbReference>
<dbReference type="GO" id="GO:0009279">
    <property type="term" value="C:cell outer membrane"/>
    <property type="evidence" value="ECO:0007669"/>
    <property type="project" value="UniProtKB-SubCell"/>
</dbReference>
<dbReference type="CDD" id="cd01347">
    <property type="entry name" value="ligand_gated_channel"/>
    <property type="match status" value="1"/>
</dbReference>
<feature type="domain" description="TonB-dependent receptor-like beta-barrel" evidence="17">
    <location>
        <begin position="308"/>
        <end position="775"/>
    </location>
</feature>
<comment type="subcellular location">
    <subcellularLocation>
        <location evidence="1 14">Cell outer membrane</location>
        <topology evidence="1 14">Multi-pass membrane protein</topology>
    </subcellularLocation>
</comment>
<feature type="chain" id="PRO_5032377508" evidence="16">
    <location>
        <begin position="19"/>
        <end position="805"/>
    </location>
</feature>
<evidence type="ECO:0000256" key="11">
    <source>
        <dbReference type="ARBA" id="ARBA00023136"/>
    </source>
</evidence>
<accession>A0A840EPM1</accession>
<gene>
    <name evidence="19" type="ORF">GGR32_000827</name>
</gene>
<comment type="caution">
    <text evidence="19">The sequence shown here is derived from an EMBL/GenBank/DDBJ whole genome shotgun (WGS) entry which is preliminary data.</text>
</comment>
<dbReference type="InterPro" id="IPR036942">
    <property type="entry name" value="Beta-barrel_TonB_sf"/>
</dbReference>
<keyword evidence="6 14" id="KW-0812">Transmembrane</keyword>
<dbReference type="SUPFAM" id="SSF56935">
    <property type="entry name" value="Porins"/>
    <property type="match status" value="1"/>
</dbReference>
<dbReference type="Proteomes" id="UP000553034">
    <property type="component" value="Unassembled WGS sequence"/>
</dbReference>
<evidence type="ECO:0000256" key="2">
    <source>
        <dbReference type="ARBA" id="ARBA00009810"/>
    </source>
</evidence>
<dbReference type="Gene3D" id="2.60.40.1120">
    <property type="entry name" value="Carboxypeptidase-like, regulatory domain"/>
    <property type="match status" value="1"/>
</dbReference>
<evidence type="ECO:0000256" key="3">
    <source>
        <dbReference type="ARBA" id="ARBA00022448"/>
    </source>
</evidence>
<evidence type="ECO:0000313" key="20">
    <source>
        <dbReference type="Proteomes" id="UP000553034"/>
    </source>
</evidence>
<keyword evidence="10 15" id="KW-0798">TonB box</keyword>
<keyword evidence="7 16" id="KW-0732">Signal</keyword>
<evidence type="ECO:0000256" key="13">
    <source>
        <dbReference type="ARBA" id="ARBA00023237"/>
    </source>
</evidence>
<keyword evidence="13 14" id="KW-0998">Cell outer membrane</keyword>
<evidence type="ECO:0000256" key="7">
    <source>
        <dbReference type="ARBA" id="ARBA00022729"/>
    </source>
</evidence>
<dbReference type="RefSeq" id="WP_183476712.1">
    <property type="nucleotide sequence ID" value="NZ_JACIFO010000002.1"/>
</dbReference>
<dbReference type="GO" id="GO:0038023">
    <property type="term" value="F:signaling receptor activity"/>
    <property type="evidence" value="ECO:0007669"/>
    <property type="project" value="InterPro"/>
</dbReference>
<dbReference type="Pfam" id="PF07715">
    <property type="entry name" value="Plug"/>
    <property type="match status" value="1"/>
</dbReference>
<evidence type="ECO:0000256" key="14">
    <source>
        <dbReference type="PROSITE-ProRule" id="PRU01360"/>
    </source>
</evidence>
<evidence type="ECO:0000256" key="8">
    <source>
        <dbReference type="ARBA" id="ARBA00023004"/>
    </source>
</evidence>
<dbReference type="NCBIfam" id="TIGR01783">
    <property type="entry name" value="TonB-siderophor"/>
    <property type="match status" value="1"/>
</dbReference>
<keyword evidence="3 14" id="KW-0813">Transport</keyword>